<dbReference type="SUPFAM" id="SSF144232">
    <property type="entry name" value="HIT/MYND zinc finger-like"/>
    <property type="match status" value="1"/>
</dbReference>
<evidence type="ECO:0000256" key="2">
    <source>
        <dbReference type="ARBA" id="ARBA00022771"/>
    </source>
</evidence>
<reference evidence="6" key="1">
    <citation type="submission" date="2017-08" db="EMBL/GenBank/DDBJ databases">
        <authorList>
            <person name="Polle J.E."/>
            <person name="Barry K."/>
            <person name="Cushman J."/>
            <person name="Schmutz J."/>
            <person name="Tran D."/>
            <person name="Hathwaick L.T."/>
            <person name="Yim W.C."/>
            <person name="Jenkins J."/>
            <person name="Mckie-Krisberg Z.M."/>
            <person name="Prochnik S."/>
            <person name="Lindquist E."/>
            <person name="Dockter R.B."/>
            <person name="Adam C."/>
            <person name="Molina H."/>
            <person name="Bunkerborg J."/>
            <person name="Jin E."/>
            <person name="Buchheim M."/>
            <person name="Magnuson J."/>
        </authorList>
    </citation>
    <scope>NUCLEOTIDE SEQUENCE</scope>
    <source>
        <strain evidence="6">CCAP 19/18</strain>
    </source>
</reference>
<sequence>MAAGALSRHPGTISELVQFMAKAVTNIQKSRVHAVQACTAAMEFVLRLLGASDGSTAFHRQFPLLELGNSAVLAILGTIELQITELIRNWPPVLCTDSLEGVSRDFDRYSALLRVAVNLLLQMSQLPGSNAVRILSTELAGTPGFAAAALALLECGDVDAHTKAESIMEVIAEGVRAAAVRFASGESISSNSSKQTGTIRSTSESAAAGCRSSVKGSAGRASKPNRVCESCGRAGKLKVCARCGSAWFCDASCQRAAWPKHRLLCAPKAEGAAVP</sequence>
<organism evidence="6 7">
    <name type="scientific">Dunaliella salina</name>
    <name type="common">Green alga</name>
    <name type="synonym">Protococcus salinus</name>
    <dbReference type="NCBI Taxonomy" id="3046"/>
    <lineage>
        <taxon>Eukaryota</taxon>
        <taxon>Viridiplantae</taxon>
        <taxon>Chlorophyta</taxon>
        <taxon>core chlorophytes</taxon>
        <taxon>Chlorophyceae</taxon>
        <taxon>CS clade</taxon>
        <taxon>Chlamydomonadales</taxon>
        <taxon>Dunaliellaceae</taxon>
        <taxon>Dunaliella</taxon>
    </lineage>
</organism>
<evidence type="ECO:0000313" key="7">
    <source>
        <dbReference type="Proteomes" id="UP000815325"/>
    </source>
</evidence>
<comment type="caution">
    <text evidence="6">The sequence shown here is derived from an EMBL/GenBank/DDBJ whole genome shotgun (WGS) entry which is preliminary data.</text>
</comment>
<keyword evidence="3" id="KW-0862">Zinc</keyword>
<dbReference type="PROSITE" id="PS50865">
    <property type="entry name" value="ZF_MYND_2"/>
    <property type="match status" value="1"/>
</dbReference>
<proteinExistence type="predicted"/>
<dbReference type="PROSITE" id="PS01360">
    <property type="entry name" value="ZF_MYND_1"/>
    <property type="match status" value="1"/>
</dbReference>
<keyword evidence="2 4" id="KW-0863">Zinc-finger</keyword>
<keyword evidence="1" id="KW-0479">Metal-binding</keyword>
<evidence type="ECO:0000256" key="4">
    <source>
        <dbReference type="PROSITE-ProRule" id="PRU00134"/>
    </source>
</evidence>
<dbReference type="Proteomes" id="UP000815325">
    <property type="component" value="Unassembled WGS sequence"/>
</dbReference>
<dbReference type="InterPro" id="IPR002893">
    <property type="entry name" value="Znf_MYND"/>
</dbReference>
<name>A0ABQ7GQS7_DUNSA</name>
<dbReference type="EMBL" id="MU069635">
    <property type="protein sequence ID" value="KAF5836955.1"/>
    <property type="molecule type" value="Genomic_DNA"/>
</dbReference>
<evidence type="ECO:0000259" key="5">
    <source>
        <dbReference type="PROSITE" id="PS50865"/>
    </source>
</evidence>
<evidence type="ECO:0000256" key="3">
    <source>
        <dbReference type="ARBA" id="ARBA00022833"/>
    </source>
</evidence>
<evidence type="ECO:0000313" key="6">
    <source>
        <dbReference type="EMBL" id="KAF5836955.1"/>
    </source>
</evidence>
<feature type="domain" description="MYND-type" evidence="5">
    <location>
        <begin position="228"/>
        <end position="265"/>
    </location>
</feature>
<accession>A0ABQ7GQS7</accession>
<evidence type="ECO:0000256" key="1">
    <source>
        <dbReference type="ARBA" id="ARBA00022723"/>
    </source>
</evidence>
<dbReference type="Gene3D" id="6.10.140.2220">
    <property type="match status" value="1"/>
</dbReference>
<dbReference type="Pfam" id="PF01753">
    <property type="entry name" value="zf-MYND"/>
    <property type="match status" value="1"/>
</dbReference>
<protein>
    <recommendedName>
        <fullName evidence="5">MYND-type domain-containing protein</fullName>
    </recommendedName>
</protein>
<gene>
    <name evidence="6" type="ORF">DUNSADRAFT_5184</name>
</gene>
<keyword evidence="7" id="KW-1185">Reference proteome</keyword>